<name>A0A6V8L020_9ACTN</name>
<reference evidence="2 3" key="2">
    <citation type="submission" date="2020-03" db="EMBL/GenBank/DDBJ databases">
        <authorList>
            <person name="Ichikawa N."/>
            <person name="Kimura A."/>
            <person name="Kitahashi Y."/>
            <person name="Uohara A."/>
        </authorList>
    </citation>
    <scope>NUCLEOTIDE SEQUENCE [LARGE SCALE GENOMIC DNA]</scope>
    <source>
        <strain evidence="2 3">NBRC 108638</strain>
    </source>
</reference>
<dbReference type="EMBL" id="BLPG01000001">
    <property type="protein sequence ID" value="GFJ87929.1"/>
    <property type="molecule type" value="Genomic_DNA"/>
</dbReference>
<dbReference type="InterPro" id="IPR029229">
    <property type="entry name" value="Alkyl_sulf_C"/>
</dbReference>
<dbReference type="Proteomes" id="UP000482960">
    <property type="component" value="Unassembled WGS sequence"/>
</dbReference>
<reference evidence="2 3" key="1">
    <citation type="submission" date="2020-03" db="EMBL/GenBank/DDBJ databases">
        <title>Whole genome shotgun sequence of Phytohabitans rumicis NBRC 108638.</title>
        <authorList>
            <person name="Komaki H."/>
            <person name="Tamura T."/>
        </authorList>
    </citation>
    <scope>NUCLEOTIDE SEQUENCE [LARGE SCALE GENOMIC DNA]</scope>
    <source>
        <strain evidence="2 3">NBRC 108638</strain>
    </source>
</reference>
<dbReference type="AlphaFoldDB" id="A0A6V8L020"/>
<dbReference type="RefSeq" id="WP_173075085.1">
    <property type="nucleotide sequence ID" value="NZ_BAABJB010000029.1"/>
</dbReference>
<keyword evidence="3" id="KW-1185">Reference proteome</keyword>
<evidence type="ECO:0000313" key="2">
    <source>
        <dbReference type="EMBL" id="GFJ87929.1"/>
    </source>
</evidence>
<dbReference type="InterPro" id="IPR036527">
    <property type="entry name" value="SCP2_sterol-bd_dom_sf"/>
</dbReference>
<dbReference type="SUPFAM" id="SSF55718">
    <property type="entry name" value="SCP-like"/>
    <property type="match status" value="1"/>
</dbReference>
<evidence type="ECO:0000313" key="3">
    <source>
        <dbReference type="Proteomes" id="UP000482960"/>
    </source>
</evidence>
<proteinExistence type="predicted"/>
<protein>
    <recommendedName>
        <fullName evidence="1">Alkyl sulfatase C-terminal domain-containing protein</fullName>
    </recommendedName>
</protein>
<organism evidence="2 3">
    <name type="scientific">Phytohabitans rumicis</name>
    <dbReference type="NCBI Taxonomy" id="1076125"/>
    <lineage>
        <taxon>Bacteria</taxon>
        <taxon>Bacillati</taxon>
        <taxon>Actinomycetota</taxon>
        <taxon>Actinomycetes</taxon>
        <taxon>Micromonosporales</taxon>
        <taxon>Micromonosporaceae</taxon>
    </lineage>
</organism>
<comment type="caution">
    <text evidence="2">The sequence shown here is derived from an EMBL/GenBank/DDBJ whole genome shotgun (WGS) entry which is preliminary data.</text>
</comment>
<evidence type="ECO:0000259" key="1">
    <source>
        <dbReference type="Pfam" id="PF14864"/>
    </source>
</evidence>
<feature type="domain" description="Alkyl sulfatase C-terminal" evidence="1">
    <location>
        <begin position="19"/>
        <end position="111"/>
    </location>
</feature>
<sequence length="112" mass="12206">MATEQECRKALEQLAQRLAANAQDARSRLDLDRTLACRITDLGVAFHARLLNGQLLDITDGDDPRAKIALITTSDDLLALVAGTLALPQAMAARRVSLKASPFDLLKLRKLL</sequence>
<dbReference type="Pfam" id="PF14864">
    <property type="entry name" value="Alkyl_sulf_C"/>
    <property type="match status" value="1"/>
</dbReference>
<accession>A0A6V8L020</accession>
<dbReference type="Gene3D" id="3.30.1050.10">
    <property type="entry name" value="SCP2 sterol-binding domain"/>
    <property type="match status" value="1"/>
</dbReference>
<gene>
    <name evidence="2" type="ORF">Prum_015710</name>
</gene>